<dbReference type="Proteomes" id="UP001327027">
    <property type="component" value="Unassembled WGS sequence"/>
</dbReference>
<dbReference type="PANTHER" id="PTHR33361:SF2">
    <property type="entry name" value="DUF885 DOMAIN-CONTAINING PROTEIN"/>
    <property type="match status" value="1"/>
</dbReference>
<comment type="caution">
    <text evidence="1">The sequence shown here is derived from an EMBL/GenBank/DDBJ whole genome shotgun (WGS) entry which is preliminary data.</text>
</comment>
<proteinExistence type="predicted"/>
<evidence type="ECO:0000313" key="2">
    <source>
        <dbReference type="Proteomes" id="UP001327027"/>
    </source>
</evidence>
<name>A0ABU5ZRV9_9FLAO</name>
<dbReference type="RefSeq" id="WP_324178570.1">
    <property type="nucleotide sequence ID" value="NZ_BAABAW010000003.1"/>
</dbReference>
<sequence>MKTYLVGLSVIFILTACNKKSETQEQGNSIIKLADVYYQRVLESYPEYAYYLDEDLGRHDQISSNDLLKVEEWERFEDSLYLKLREIDESIITEKKNRITYWLLKEELESNKAMRVCKRNLWNVNHRSGWQSKWLSLINFQPVGSEELREQALTRWNTFPDYVATEIKNLKKGVALGYTMPKEIVKLVIDQMQVLQDYTIKESPFMSPAKRDGDEDFVAEWKALVDEKMLPAIANYQKYLSDEYLKVAREEVSILNIPNGAECYQAQIRSYTTSGITGNEIFELGSKIVKNNKTKVIELGKELYKSDNFNEIVKLVEEDSLDYFKTSDEILETNIQLLENAKKESEKWFAVMPSKEVTIKPYEPHEAGRGSYEGATKDKPAYFRINLQNPEKQQKGSNEILTYHEAYPGHHLQRGIERDIVGLHPISKMISFGSYVEGWARYSEQLAEEMNLYKNRSALIKRRTWPSRGMVVDPALHLKGWTKEQVMNFMMESGTTKESALSLYHRIIIWPAQLTSYDVGGEEIKSLRKRAESKLGDDFDVREFHSEVLKNGSIPLSALRISIDDWIDKKSSKL</sequence>
<dbReference type="InterPro" id="IPR010281">
    <property type="entry name" value="DUF885"/>
</dbReference>
<dbReference type="PROSITE" id="PS51257">
    <property type="entry name" value="PROKAR_LIPOPROTEIN"/>
    <property type="match status" value="1"/>
</dbReference>
<accession>A0ABU5ZRV9</accession>
<gene>
    <name evidence="1" type="ORF">U6A24_03585</name>
</gene>
<keyword evidence="2" id="KW-1185">Reference proteome</keyword>
<protein>
    <submittedName>
        <fullName evidence="1">DUF885 domain-containing protein</fullName>
    </submittedName>
</protein>
<reference evidence="1 2" key="1">
    <citation type="journal article" date="2013" name="Int. J. Syst. Evol. Microbiol.">
        <title>Aquimarina gracilis sp. nov., isolated from the gut microflora of a mussel, Mytilus coruscus, and emended description of Aquimarina spongiae.</title>
        <authorList>
            <person name="Park S.C."/>
            <person name="Choe H.N."/>
            <person name="Baik K.S."/>
            <person name="Seong C.N."/>
        </authorList>
    </citation>
    <scope>NUCLEOTIDE SEQUENCE [LARGE SCALE GENOMIC DNA]</scope>
    <source>
        <strain evidence="1 2">PSC32</strain>
    </source>
</reference>
<dbReference type="Pfam" id="PF05960">
    <property type="entry name" value="DUF885"/>
    <property type="match status" value="1"/>
</dbReference>
<dbReference type="EMBL" id="JAYKLX010000002">
    <property type="protein sequence ID" value="MEB3344526.1"/>
    <property type="molecule type" value="Genomic_DNA"/>
</dbReference>
<dbReference type="PANTHER" id="PTHR33361">
    <property type="entry name" value="GLR0591 PROTEIN"/>
    <property type="match status" value="1"/>
</dbReference>
<organism evidence="1 2">
    <name type="scientific">Aquimarina gracilis</name>
    <dbReference type="NCBI Taxonomy" id="874422"/>
    <lineage>
        <taxon>Bacteria</taxon>
        <taxon>Pseudomonadati</taxon>
        <taxon>Bacteroidota</taxon>
        <taxon>Flavobacteriia</taxon>
        <taxon>Flavobacteriales</taxon>
        <taxon>Flavobacteriaceae</taxon>
        <taxon>Aquimarina</taxon>
    </lineage>
</organism>
<evidence type="ECO:0000313" key="1">
    <source>
        <dbReference type="EMBL" id="MEB3344526.1"/>
    </source>
</evidence>